<dbReference type="InterPro" id="IPR051851">
    <property type="entry name" value="EFR3_Homologs"/>
</dbReference>
<dbReference type="PANTHER" id="PTHR12444:SF8">
    <property type="entry name" value="PROTEIN EFR3 HOMOLOG CMP44E"/>
    <property type="match status" value="1"/>
</dbReference>
<accession>A0A820KJ90</accession>
<evidence type="ECO:0000313" key="1">
    <source>
        <dbReference type="EMBL" id="CAF4342384.1"/>
    </source>
</evidence>
<reference evidence="1" key="1">
    <citation type="submission" date="2021-02" db="EMBL/GenBank/DDBJ databases">
        <authorList>
            <person name="Nowell W R."/>
        </authorList>
    </citation>
    <scope>NUCLEOTIDE SEQUENCE</scope>
</reference>
<gene>
    <name evidence="1" type="ORF">KXQ929_LOCUS47790</name>
</gene>
<name>A0A820KJ90_9BILA</name>
<dbReference type="GO" id="GO:0005886">
    <property type="term" value="C:plasma membrane"/>
    <property type="evidence" value="ECO:0007669"/>
    <property type="project" value="TreeGrafter"/>
</dbReference>
<protein>
    <submittedName>
        <fullName evidence="1">Uncharacterized protein</fullName>
    </submittedName>
</protein>
<sequence>MEVMHIIIITSPILNQNNENKKNHLSDVNLKFQLLLLKTMQKVATTYQTKRNDGTTSTQTTFPHQLFDPLIELMSTSVVEIRLIILEILILLIDKRHYADKIRKIRIPKDISQLNLSAATKTSHLVDMPFMKKVDLFL</sequence>
<evidence type="ECO:0000313" key="2">
    <source>
        <dbReference type="Proteomes" id="UP000663868"/>
    </source>
</evidence>
<dbReference type="Proteomes" id="UP000663868">
    <property type="component" value="Unassembled WGS sequence"/>
</dbReference>
<dbReference type="EMBL" id="CAJOBB010017767">
    <property type="protein sequence ID" value="CAF4342384.1"/>
    <property type="molecule type" value="Genomic_DNA"/>
</dbReference>
<dbReference type="PANTHER" id="PTHR12444">
    <property type="entry name" value="PROTEIN EFR3 HOMOLOG CMP44E"/>
    <property type="match status" value="1"/>
</dbReference>
<organism evidence="1 2">
    <name type="scientific">Adineta steineri</name>
    <dbReference type="NCBI Taxonomy" id="433720"/>
    <lineage>
        <taxon>Eukaryota</taxon>
        <taxon>Metazoa</taxon>
        <taxon>Spiralia</taxon>
        <taxon>Gnathifera</taxon>
        <taxon>Rotifera</taxon>
        <taxon>Eurotatoria</taxon>
        <taxon>Bdelloidea</taxon>
        <taxon>Adinetida</taxon>
        <taxon>Adinetidae</taxon>
        <taxon>Adineta</taxon>
    </lineage>
</organism>
<dbReference type="GO" id="GO:0072659">
    <property type="term" value="P:protein localization to plasma membrane"/>
    <property type="evidence" value="ECO:0007669"/>
    <property type="project" value="TreeGrafter"/>
</dbReference>
<dbReference type="AlphaFoldDB" id="A0A820KJ90"/>
<comment type="caution">
    <text evidence="1">The sequence shown here is derived from an EMBL/GenBank/DDBJ whole genome shotgun (WGS) entry which is preliminary data.</text>
</comment>
<feature type="non-terminal residue" evidence="1">
    <location>
        <position position="1"/>
    </location>
</feature>
<proteinExistence type="predicted"/>